<dbReference type="Proteomes" id="UP000777438">
    <property type="component" value="Unassembled WGS sequence"/>
</dbReference>
<dbReference type="Pfam" id="PF00756">
    <property type="entry name" value="Esterase"/>
    <property type="match status" value="1"/>
</dbReference>
<dbReference type="OrthoDB" id="446683at2759"/>
<evidence type="ECO:0000313" key="3">
    <source>
        <dbReference type="EMBL" id="KAH6876340.1"/>
    </source>
</evidence>
<proteinExistence type="inferred from homology"/>
<keyword evidence="4" id="KW-1185">Reference proteome</keyword>
<dbReference type="InterPro" id="IPR000801">
    <property type="entry name" value="Esterase-like"/>
</dbReference>
<dbReference type="PANTHER" id="PTHR40841">
    <property type="entry name" value="SIDEROPHORE TRIACETYLFUSARININE C ESTERASE"/>
    <property type="match status" value="1"/>
</dbReference>
<keyword evidence="2" id="KW-0378">Hydrolase</keyword>
<organism evidence="3 4">
    <name type="scientific">Thelonectria olida</name>
    <dbReference type="NCBI Taxonomy" id="1576542"/>
    <lineage>
        <taxon>Eukaryota</taxon>
        <taxon>Fungi</taxon>
        <taxon>Dikarya</taxon>
        <taxon>Ascomycota</taxon>
        <taxon>Pezizomycotina</taxon>
        <taxon>Sordariomycetes</taxon>
        <taxon>Hypocreomycetidae</taxon>
        <taxon>Hypocreales</taxon>
        <taxon>Nectriaceae</taxon>
        <taxon>Thelonectria</taxon>
    </lineage>
</organism>
<reference evidence="3 4" key="1">
    <citation type="journal article" date="2021" name="Nat. Commun.">
        <title>Genetic determinants of endophytism in the Arabidopsis root mycobiome.</title>
        <authorList>
            <person name="Mesny F."/>
            <person name="Miyauchi S."/>
            <person name="Thiergart T."/>
            <person name="Pickel B."/>
            <person name="Atanasova L."/>
            <person name="Karlsson M."/>
            <person name="Huettel B."/>
            <person name="Barry K.W."/>
            <person name="Haridas S."/>
            <person name="Chen C."/>
            <person name="Bauer D."/>
            <person name="Andreopoulos W."/>
            <person name="Pangilinan J."/>
            <person name="LaButti K."/>
            <person name="Riley R."/>
            <person name="Lipzen A."/>
            <person name="Clum A."/>
            <person name="Drula E."/>
            <person name="Henrissat B."/>
            <person name="Kohler A."/>
            <person name="Grigoriev I.V."/>
            <person name="Martin F.M."/>
            <person name="Hacquard S."/>
        </authorList>
    </citation>
    <scope>NUCLEOTIDE SEQUENCE [LARGE SCALE GENOMIC DNA]</scope>
    <source>
        <strain evidence="3 4">MPI-CAGE-CH-0241</strain>
    </source>
</reference>
<dbReference type="AlphaFoldDB" id="A0A9P8VTU8"/>
<gene>
    <name evidence="3" type="ORF">B0T10DRAFT_414641</name>
</gene>
<dbReference type="PANTHER" id="PTHR40841:SF2">
    <property type="entry name" value="SIDEROPHORE-DEGRADING ESTERASE (EUROFUNG)"/>
    <property type="match status" value="1"/>
</dbReference>
<dbReference type="InterPro" id="IPR029058">
    <property type="entry name" value="AB_hydrolase_fold"/>
</dbReference>
<comment type="similarity">
    <text evidence="1">Belongs to the esterase D family.</text>
</comment>
<dbReference type="SUPFAM" id="SSF53474">
    <property type="entry name" value="alpha/beta-Hydrolases"/>
    <property type="match status" value="1"/>
</dbReference>
<comment type="caution">
    <text evidence="3">The sequence shown here is derived from an EMBL/GenBank/DDBJ whole genome shotgun (WGS) entry which is preliminary data.</text>
</comment>
<accession>A0A9P8VTU8</accession>
<dbReference type="EMBL" id="JAGPYM010000035">
    <property type="protein sequence ID" value="KAH6876340.1"/>
    <property type="molecule type" value="Genomic_DNA"/>
</dbReference>
<protein>
    <submittedName>
        <fullName evidence="3">Siderophore esterase IroE</fullName>
    </submittedName>
</protein>
<dbReference type="Gene3D" id="3.40.50.1820">
    <property type="entry name" value="alpha/beta hydrolase"/>
    <property type="match status" value="1"/>
</dbReference>
<evidence type="ECO:0000313" key="4">
    <source>
        <dbReference type="Proteomes" id="UP000777438"/>
    </source>
</evidence>
<dbReference type="GO" id="GO:0016788">
    <property type="term" value="F:hydrolase activity, acting on ester bonds"/>
    <property type="evidence" value="ECO:0007669"/>
    <property type="project" value="TreeGrafter"/>
</dbReference>
<dbReference type="InterPro" id="IPR052558">
    <property type="entry name" value="Siderophore_Hydrolase_D"/>
</dbReference>
<sequence length="307" mass="35308">MTQLSHNNMEFSHAPNSCQFTSKTARGDYRIQIAWPLAWSEDRVRPSDDHPVSTLYLVDGNAYFSTAVDISRRLEFTDNARTVVVGIGYPNDKCVYDWRRGPDLTPPTRDGKYEIPLDRNGEPQKGVTFGEADQFLSFIQEEIMTYVEQDLFKQAELPKGRKCLFGHSYGGLFTLSALYTKPELFDTFIAASPSIWWNSKSVVTFQEAEFLARETPVSPPKALLITWGNLEQDYERQPNETDEDFEHEKKEWDERKMRDNALELAERVKDCPSIKSVWHWEFQGEDHGSAAVTGLQKGLMKFLVNKM</sequence>
<evidence type="ECO:0000256" key="1">
    <source>
        <dbReference type="ARBA" id="ARBA00005622"/>
    </source>
</evidence>
<name>A0A9P8VTU8_9HYPO</name>
<evidence type="ECO:0000256" key="2">
    <source>
        <dbReference type="ARBA" id="ARBA00022801"/>
    </source>
</evidence>